<name>A0A178IMJ5_9BACT</name>
<dbReference type="PANTHER" id="PTHR43788">
    <property type="entry name" value="DNA2/NAM7 HELICASE FAMILY MEMBER"/>
    <property type="match status" value="1"/>
</dbReference>
<dbReference type="NCBIfam" id="NF041492">
    <property type="entry name" value="MobF"/>
    <property type="match status" value="1"/>
</dbReference>
<gene>
    <name evidence="4" type="ORF">AW736_04940</name>
</gene>
<evidence type="ECO:0000256" key="2">
    <source>
        <dbReference type="ARBA" id="ARBA00022840"/>
    </source>
</evidence>
<dbReference type="EMBL" id="LRRQ01000040">
    <property type="protein sequence ID" value="OAM91123.1"/>
    <property type="molecule type" value="Genomic_DNA"/>
</dbReference>
<feature type="domain" description="TrwC relaxase" evidence="3">
    <location>
        <begin position="3"/>
        <end position="257"/>
    </location>
</feature>
<dbReference type="GO" id="GO:0005524">
    <property type="term" value="F:ATP binding"/>
    <property type="evidence" value="ECO:0007669"/>
    <property type="project" value="UniProtKB-KW"/>
</dbReference>
<dbReference type="InterPro" id="IPR014862">
    <property type="entry name" value="TrwC"/>
</dbReference>
<dbReference type="PANTHER" id="PTHR43788:SF6">
    <property type="entry name" value="DNA HELICASE B"/>
    <property type="match status" value="1"/>
</dbReference>
<dbReference type="NCBIfam" id="TIGR02686">
    <property type="entry name" value="relax_trwC"/>
    <property type="match status" value="1"/>
</dbReference>
<dbReference type="Pfam" id="PF08751">
    <property type="entry name" value="TrwC"/>
    <property type="match status" value="1"/>
</dbReference>
<dbReference type="Pfam" id="PF13604">
    <property type="entry name" value="AAA_30"/>
    <property type="match status" value="1"/>
</dbReference>
<organism evidence="4 5">
    <name type="scientific">Termitidicoccus mucosus</name>
    <dbReference type="NCBI Taxonomy" id="1184151"/>
    <lineage>
        <taxon>Bacteria</taxon>
        <taxon>Pseudomonadati</taxon>
        <taxon>Verrucomicrobiota</taxon>
        <taxon>Opitutia</taxon>
        <taxon>Opitutales</taxon>
        <taxon>Opitutaceae</taxon>
        <taxon>Termitidicoccus</taxon>
    </lineage>
</organism>
<evidence type="ECO:0000313" key="5">
    <source>
        <dbReference type="Proteomes" id="UP000078486"/>
    </source>
</evidence>
<evidence type="ECO:0000259" key="3">
    <source>
        <dbReference type="Pfam" id="PF08751"/>
    </source>
</evidence>
<sequence>MTEEGRAAMTWAGLGAERLGLSGGCDLVAFRRLCQGHHPATDEKLGVREKADRRLCYFGQISAPKDVSIACLVGGDQRILGWWNEAVTETLQEIEATVATRVRSKGVNQDRITGNMITAVVTHDASRALDPQLHTHLCLLNLTYDETEKRWKSVQPSGFYHHPGYFREVCYNKLAERMLAAGYNLEPARRIGFNIAGFSPELRETFSKRREEILRRARAAGVSSQAELQAITAESRAKKTKATAADLRAGWLKEAGAHLDSVHRVIAAAGGPIPPVLRANPAEVIASAEAHVFERRSVVDEKVLLREALATGRGRVSLSDLKAGLEARVSAGALLQHGNLVGSPEALACEQEFIAWVKSQTQGCGPLGRVSEDSKIAPNQARVVAGMMESESRVVILQGDAGTGKTTCLRPVVAGIRAAGGQVFGCAPSASATDVLRRELTPEADTLQQLLVNESLQQKLRGSVIVVDEAGLISARQMRDLCRLAAANQNRLILVGDTKQHSSVEAGDALRCLQQYGNAPVFRLTEIHRQKDPAYRNAVALLACGKAQEAFDTFDRLGAVKEIKHTRALLRIAADDYVRTFVAGKSCLAISPVWSEIHAFADEVRTRLKARGVITGLERNVSTVFSLQWTREQLRRVELYQPGDALTFHRAEGGFAKGETVSVVRRDVFSLIVRRDDGSLVQLDPQTNRGFDVGIVRQIPVAVGDRLLIRANRRESRLKNGDLVEVQAFTPEGGIVLRDGRNLPPDFRQFSHGYATTSHASQGKTVARGLLLMAESGLAAANLKQAYVSNSRFEESQMIYTTDRAEAREAMARDADRRLVTELVSEAAVPSARKAFLAQLYSFGELSGDVMLRGWKEGPSVAPETLATGTFGR</sequence>
<keyword evidence="2" id="KW-0067">ATP-binding</keyword>
<evidence type="ECO:0000256" key="1">
    <source>
        <dbReference type="ARBA" id="ARBA00022741"/>
    </source>
</evidence>
<dbReference type="InterPro" id="IPR027417">
    <property type="entry name" value="P-loop_NTPase"/>
</dbReference>
<dbReference type="Gene3D" id="3.40.50.300">
    <property type="entry name" value="P-loop containing nucleotide triphosphate hydrolases"/>
    <property type="match status" value="2"/>
</dbReference>
<dbReference type="SUPFAM" id="SSF55464">
    <property type="entry name" value="Origin of replication-binding domain, RBD-like"/>
    <property type="match status" value="1"/>
</dbReference>
<evidence type="ECO:0000313" key="4">
    <source>
        <dbReference type="EMBL" id="OAM91123.1"/>
    </source>
</evidence>
<dbReference type="InterPro" id="IPR050534">
    <property type="entry name" value="Coronavir_polyprotein_1ab"/>
</dbReference>
<dbReference type="Proteomes" id="UP000078486">
    <property type="component" value="Unassembled WGS sequence"/>
</dbReference>
<dbReference type="InterPro" id="IPR014059">
    <property type="entry name" value="TraI/TrwC_relax"/>
</dbReference>
<dbReference type="AlphaFoldDB" id="A0A178IMJ5"/>
<dbReference type="CDD" id="cd17933">
    <property type="entry name" value="DEXSc_RecD-like"/>
    <property type="match status" value="1"/>
</dbReference>
<reference evidence="4 5" key="1">
    <citation type="submission" date="2016-01" db="EMBL/GenBank/DDBJ databases">
        <title>High potential of lignocellulose degradation of a new Verrucomicrobia species.</title>
        <authorList>
            <person name="Wang Y."/>
            <person name="Shi Y."/>
            <person name="Qiu Z."/>
            <person name="Liu S."/>
            <person name="Yang H."/>
        </authorList>
    </citation>
    <scope>NUCLEOTIDE SEQUENCE [LARGE SCALE GENOMIC DNA]</scope>
    <source>
        <strain evidence="4 5">TSB47</strain>
    </source>
</reference>
<keyword evidence="1" id="KW-0547">Nucleotide-binding</keyword>
<dbReference type="STRING" id="1184151.AW736_04940"/>
<accession>A0A178IMJ5</accession>
<dbReference type="GO" id="GO:0003678">
    <property type="term" value="F:DNA helicase activity"/>
    <property type="evidence" value="ECO:0007669"/>
    <property type="project" value="UniProtKB-ARBA"/>
</dbReference>
<protein>
    <submittedName>
        <fullName evidence="4">Conjugal transfer protein</fullName>
    </submittedName>
</protein>
<proteinExistence type="predicted"/>
<dbReference type="Gene3D" id="2.30.30.940">
    <property type="match status" value="1"/>
</dbReference>
<comment type="caution">
    <text evidence="4">The sequence shown here is derived from an EMBL/GenBank/DDBJ whole genome shotgun (WGS) entry which is preliminary data.</text>
</comment>
<keyword evidence="5" id="KW-1185">Reference proteome</keyword>
<dbReference type="SUPFAM" id="SSF52540">
    <property type="entry name" value="P-loop containing nucleoside triphosphate hydrolases"/>
    <property type="match status" value="2"/>
</dbReference>